<dbReference type="RefSeq" id="WP_121673293.1">
    <property type="nucleotide sequence ID" value="NZ_BMXM01000007.1"/>
</dbReference>
<feature type="compositionally biased region" description="Basic and acidic residues" evidence="1">
    <location>
        <begin position="115"/>
        <end position="126"/>
    </location>
</feature>
<feature type="domain" description="PepSY" evidence="4">
    <location>
        <begin position="11"/>
        <end position="87"/>
    </location>
</feature>
<proteinExistence type="predicted"/>
<keyword evidence="6" id="KW-1185">Reference proteome</keyword>
<feature type="signal peptide" evidence="2">
    <location>
        <begin position="1"/>
        <end position="26"/>
    </location>
</feature>
<evidence type="ECO:0000259" key="4">
    <source>
        <dbReference type="Pfam" id="PF13670"/>
    </source>
</evidence>
<sequence>MKKKNVIIGSAIAAVLVLGGTGVAVAVTEPFDNDDQLTGSALERASKAALAEVGSGKVTDSEADDNGYEVEVTLDNGRQVDVDLDDNFAVVRVDKDDDGSDDNGSDSDNVDDADDRPLTDTERASAEKAALAAVPGTVVEIDRSDDADHAYEVEVRREDGTEAEVELDEKFAVVQIDENGSDDDNN</sequence>
<evidence type="ECO:0000259" key="3">
    <source>
        <dbReference type="Pfam" id="PF03413"/>
    </source>
</evidence>
<dbReference type="Pfam" id="PF03413">
    <property type="entry name" value="PepSY"/>
    <property type="match status" value="1"/>
</dbReference>
<dbReference type="Proteomes" id="UP000270299">
    <property type="component" value="Unassembled WGS sequence"/>
</dbReference>
<feature type="chain" id="PRO_5017937503" evidence="2">
    <location>
        <begin position="27"/>
        <end position="186"/>
    </location>
</feature>
<feature type="domain" description="PepSY" evidence="3">
    <location>
        <begin position="126"/>
        <end position="168"/>
    </location>
</feature>
<keyword evidence="2" id="KW-0732">Signal</keyword>
<dbReference type="OrthoDB" id="3747754at2"/>
<protein>
    <submittedName>
        <fullName evidence="5">PepSY domain-containing protein</fullName>
    </submittedName>
</protein>
<comment type="caution">
    <text evidence="5">The sequence shown here is derived from an EMBL/GenBank/DDBJ whole genome shotgun (WGS) entry which is preliminary data.</text>
</comment>
<evidence type="ECO:0000256" key="1">
    <source>
        <dbReference type="SAM" id="MobiDB-lite"/>
    </source>
</evidence>
<evidence type="ECO:0000313" key="6">
    <source>
        <dbReference type="Proteomes" id="UP000270299"/>
    </source>
</evidence>
<name>A0A3L6ZQM2_9MICO</name>
<evidence type="ECO:0000313" key="5">
    <source>
        <dbReference type="EMBL" id="RLP70233.1"/>
    </source>
</evidence>
<evidence type="ECO:0000256" key="2">
    <source>
        <dbReference type="SAM" id="SignalP"/>
    </source>
</evidence>
<organism evidence="5 6">
    <name type="scientific">Mycetocola manganoxydans</name>
    <dbReference type="NCBI Taxonomy" id="699879"/>
    <lineage>
        <taxon>Bacteria</taxon>
        <taxon>Bacillati</taxon>
        <taxon>Actinomycetota</taxon>
        <taxon>Actinomycetes</taxon>
        <taxon>Micrococcales</taxon>
        <taxon>Microbacteriaceae</taxon>
        <taxon>Mycetocola</taxon>
    </lineage>
</organism>
<dbReference type="Pfam" id="PF13670">
    <property type="entry name" value="PepSY_2"/>
    <property type="match status" value="1"/>
</dbReference>
<feature type="region of interest" description="Disordered" evidence="1">
    <location>
        <begin position="92"/>
        <end position="133"/>
    </location>
</feature>
<feature type="compositionally biased region" description="Acidic residues" evidence="1">
    <location>
        <begin position="96"/>
        <end position="114"/>
    </location>
</feature>
<accession>A0A3L6ZQM2</accession>
<gene>
    <name evidence="5" type="ORF">D9V29_10580</name>
</gene>
<dbReference type="AlphaFoldDB" id="A0A3L6ZQM2"/>
<dbReference type="EMBL" id="RCUV01000011">
    <property type="protein sequence ID" value="RLP70233.1"/>
    <property type="molecule type" value="Genomic_DNA"/>
</dbReference>
<dbReference type="InterPro" id="IPR025711">
    <property type="entry name" value="PepSY"/>
</dbReference>
<dbReference type="Gene3D" id="3.30.505.20">
    <property type="match status" value="2"/>
</dbReference>
<reference evidence="5 6" key="1">
    <citation type="submission" date="2018-10" db="EMBL/GenBank/DDBJ databases">
        <authorList>
            <person name="Li J."/>
        </authorList>
    </citation>
    <scope>NUCLEOTIDE SEQUENCE [LARGE SCALE GENOMIC DNA]</scope>
    <source>
        <strain evidence="5 6">CCTCC AB209002</strain>
    </source>
</reference>